<sequence length="107" mass="12411">MSRLSWSTHAYFLIVPDEQLDLFACKEPRLHLATRQLDLTFPADQTLCQSLFPAYPELIPLTKELLKQYRKTLCPHCLQQLQLDKKYKQARVQVTFSTASTLISKQA</sequence>
<dbReference type="RefSeq" id="WP_053099774.1">
    <property type="nucleotide sequence ID" value="NZ_CP012365.1"/>
</dbReference>
<dbReference type="PATRIC" id="fig|1698449.3.peg.427"/>
<protein>
    <submittedName>
        <fullName evidence="1">Uncharacterized protein</fullName>
    </submittedName>
</protein>
<evidence type="ECO:0000313" key="1">
    <source>
        <dbReference type="EMBL" id="AKX58865.1"/>
    </source>
</evidence>
<dbReference type="EMBL" id="CP012365">
    <property type="protein sequence ID" value="AKX58865.1"/>
    <property type="molecule type" value="Genomic_DNA"/>
</dbReference>
<proteinExistence type="predicted"/>
<accession>A0A0K1XBU8</accession>
<reference evidence="1 2" key="1">
    <citation type="journal article" date="2015" name="Genome Announc.">
        <title>Genome Sequences of Oblitimonas alkaliphila gen. nov. sp. nov. (Proposed), a Novel Bacterium of the Pseudomonadaceae Family.</title>
        <authorList>
            <person name="Lauer A.C."/>
            <person name="Nicholson A.C."/>
            <person name="Humrighouse B.W."/>
            <person name="Emery B."/>
            <person name="Drobish A."/>
            <person name="Juieng P."/>
            <person name="Loparev V."/>
            <person name="McQuiston J.R."/>
        </authorList>
    </citation>
    <scope>NUCLEOTIDE SEQUENCE [LARGE SCALE GENOMIC DNA]</scope>
    <source>
        <strain evidence="1 2">E5571</strain>
    </source>
</reference>
<dbReference type="AlphaFoldDB" id="A0A0K1XBU8"/>
<evidence type="ECO:0000313" key="2">
    <source>
        <dbReference type="Proteomes" id="UP000063953"/>
    </source>
</evidence>
<name>A0A0K1XBU8_9GAMM</name>
<keyword evidence="2" id="KW-1185">Reference proteome</keyword>
<gene>
    <name evidence="1" type="ORF">AKN88_02125</name>
</gene>
<organism evidence="1 2">
    <name type="scientific">Thiopseudomonas alkaliphila</name>
    <dbReference type="NCBI Taxonomy" id="1697053"/>
    <lineage>
        <taxon>Bacteria</taxon>
        <taxon>Pseudomonadati</taxon>
        <taxon>Pseudomonadota</taxon>
        <taxon>Gammaproteobacteria</taxon>
        <taxon>Pseudomonadales</taxon>
        <taxon>Pseudomonadaceae</taxon>
        <taxon>Thiopseudomonas</taxon>
    </lineage>
</organism>
<dbReference type="STRING" id="1697053.AKN87_04100"/>
<dbReference type="Proteomes" id="UP000063953">
    <property type="component" value="Chromosome"/>
</dbReference>